<dbReference type="InterPro" id="IPR012319">
    <property type="entry name" value="FPG_cat"/>
</dbReference>
<evidence type="ECO:0000313" key="19">
    <source>
        <dbReference type="Proteomes" id="UP000823937"/>
    </source>
</evidence>
<reference evidence="18" key="1">
    <citation type="journal article" date="2021" name="PeerJ">
        <title>Extensive microbial diversity within the chicken gut microbiome revealed by metagenomics and culture.</title>
        <authorList>
            <person name="Gilroy R."/>
            <person name="Ravi A."/>
            <person name="Getino M."/>
            <person name="Pursley I."/>
            <person name="Horton D.L."/>
            <person name="Alikhan N.F."/>
            <person name="Baker D."/>
            <person name="Gharbi K."/>
            <person name="Hall N."/>
            <person name="Watson M."/>
            <person name="Adriaenssens E.M."/>
            <person name="Foster-Nyarko E."/>
            <person name="Jarju S."/>
            <person name="Secka A."/>
            <person name="Antonio M."/>
            <person name="Oren A."/>
            <person name="Chaudhuri R.R."/>
            <person name="La Ragione R."/>
            <person name="Hildebrand F."/>
            <person name="Pallen M.J."/>
        </authorList>
    </citation>
    <scope>NUCLEOTIDE SEQUENCE</scope>
    <source>
        <strain evidence="18">CHK169-2315</strain>
    </source>
</reference>
<dbReference type="GO" id="GO:0003684">
    <property type="term" value="F:damaged DNA binding"/>
    <property type="evidence" value="ECO:0007669"/>
    <property type="project" value="InterPro"/>
</dbReference>
<feature type="active site" description="Proton donor; for delta-elimination activity" evidence="15">
    <location>
        <position position="264"/>
    </location>
</feature>
<comment type="cofactor">
    <cofactor evidence="15">
        <name>Zn(2+)</name>
        <dbReference type="ChEBI" id="CHEBI:29105"/>
    </cofactor>
    <text evidence="15">Binds 1 zinc ion per subunit.</text>
</comment>
<keyword evidence="10 15" id="KW-0234">DNA repair</keyword>
<evidence type="ECO:0000256" key="7">
    <source>
        <dbReference type="ARBA" id="ARBA00022801"/>
    </source>
</evidence>
<comment type="catalytic activity">
    <reaction evidence="1 15">
        <text>Hydrolysis of DNA containing ring-opened 7-methylguanine residues, releasing 2,6-diamino-4-hydroxy-5-(N-methyl)formamidopyrimidine.</text>
        <dbReference type="EC" id="3.2.2.23"/>
    </reaction>
</comment>
<dbReference type="PANTHER" id="PTHR22993:SF9">
    <property type="entry name" value="FORMAMIDOPYRIMIDINE-DNA GLYCOSYLASE"/>
    <property type="match status" value="1"/>
</dbReference>
<dbReference type="PANTHER" id="PTHR22993">
    <property type="entry name" value="FORMAMIDOPYRIMIDINE-DNA GLYCOSYLASE"/>
    <property type="match status" value="1"/>
</dbReference>
<evidence type="ECO:0000256" key="1">
    <source>
        <dbReference type="ARBA" id="ARBA00001668"/>
    </source>
</evidence>
<dbReference type="HAMAP" id="MF_00103">
    <property type="entry name" value="Fapy_DNA_glycosyl"/>
    <property type="match status" value="1"/>
</dbReference>
<dbReference type="SUPFAM" id="SSF46946">
    <property type="entry name" value="S13-like H2TH domain"/>
    <property type="match status" value="1"/>
</dbReference>
<dbReference type="GO" id="GO:0006284">
    <property type="term" value="P:base-excision repair"/>
    <property type="evidence" value="ECO:0007669"/>
    <property type="project" value="InterPro"/>
</dbReference>
<reference evidence="18" key="2">
    <citation type="submission" date="2021-04" db="EMBL/GenBank/DDBJ databases">
        <authorList>
            <person name="Gilroy R."/>
        </authorList>
    </citation>
    <scope>NUCLEOTIDE SEQUENCE</scope>
    <source>
        <strain evidence="18">CHK169-2315</strain>
    </source>
</reference>
<dbReference type="SUPFAM" id="SSF81624">
    <property type="entry name" value="N-terminal domain of MutM-like DNA repair proteins"/>
    <property type="match status" value="1"/>
</dbReference>
<feature type="binding site" evidence="15">
    <location>
        <position position="112"/>
    </location>
    <ligand>
        <name>DNA</name>
        <dbReference type="ChEBI" id="CHEBI:16991"/>
    </ligand>
</feature>
<evidence type="ECO:0000256" key="8">
    <source>
        <dbReference type="ARBA" id="ARBA00022833"/>
    </source>
</evidence>
<dbReference type="Proteomes" id="UP000823937">
    <property type="component" value="Unassembled WGS sequence"/>
</dbReference>
<dbReference type="AlphaFoldDB" id="A0A9D1PN98"/>
<dbReference type="InterPro" id="IPR010663">
    <property type="entry name" value="Znf_FPG/IleRS"/>
</dbReference>
<evidence type="ECO:0000256" key="15">
    <source>
        <dbReference type="HAMAP-Rule" id="MF_00103"/>
    </source>
</evidence>
<name>A0A9D1PN98_9BACI</name>
<evidence type="ECO:0000313" key="18">
    <source>
        <dbReference type="EMBL" id="HIV75389.1"/>
    </source>
</evidence>
<comment type="caution">
    <text evidence="18">The sequence shown here is derived from an EMBL/GenBank/DDBJ whole genome shotgun (WGS) entry which is preliminary data.</text>
</comment>
<dbReference type="EC" id="3.2.2.23" evidence="15"/>
<keyword evidence="13 15" id="KW-0326">Glycosidase</keyword>
<evidence type="ECO:0000256" key="2">
    <source>
        <dbReference type="ARBA" id="ARBA00009409"/>
    </source>
</evidence>
<dbReference type="InterPro" id="IPR015887">
    <property type="entry name" value="DNA_glyclase_Znf_dom_DNA_BS"/>
</dbReference>
<dbReference type="Pfam" id="PF06827">
    <property type="entry name" value="zf-FPG_IleRS"/>
    <property type="match status" value="1"/>
</dbReference>
<keyword evidence="4 15" id="KW-0479">Metal-binding</keyword>
<evidence type="ECO:0000256" key="6">
    <source>
        <dbReference type="ARBA" id="ARBA00022771"/>
    </source>
</evidence>
<evidence type="ECO:0000259" key="17">
    <source>
        <dbReference type="PROSITE" id="PS51068"/>
    </source>
</evidence>
<dbReference type="CDD" id="cd08966">
    <property type="entry name" value="EcFpg-like_N"/>
    <property type="match status" value="1"/>
</dbReference>
<dbReference type="FunFam" id="3.20.190.10:FF:000001">
    <property type="entry name" value="Formamidopyrimidine-DNA glycosylase"/>
    <property type="match status" value="1"/>
</dbReference>
<evidence type="ECO:0000256" key="11">
    <source>
        <dbReference type="ARBA" id="ARBA00023239"/>
    </source>
</evidence>
<dbReference type="InterPro" id="IPR035937">
    <property type="entry name" value="FPG_N"/>
</dbReference>
<keyword evidence="5 15" id="KW-0227">DNA damage</keyword>
<feature type="domain" description="FPG-type" evidence="16">
    <location>
        <begin position="240"/>
        <end position="274"/>
    </location>
</feature>
<feature type="domain" description="Formamidopyrimidine-DNA glycosylase catalytic" evidence="17">
    <location>
        <begin position="2"/>
        <end position="115"/>
    </location>
</feature>
<dbReference type="InterPro" id="IPR000214">
    <property type="entry name" value="Znf_DNA_glyclase/AP_lyase"/>
</dbReference>
<dbReference type="NCBIfam" id="TIGR00577">
    <property type="entry name" value="fpg"/>
    <property type="match status" value="1"/>
</dbReference>
<comment type="caution">
    <text evidence="15">Lacks conserved residue(s) required for the propagation of feature annotation.</text>
</comment>
<dbReference type="SUPFAM" id="SSF57716">
    <property type="entry name" value="Glucocorticoid receptor-like (DNA-binding domain)"/>
    <property type="match status" value="1"/>
</dbReference>
<evidence type="ECO:0000256" key="5">
    <source>
        <dbReference type="ARBA" id="ARBA00022763"/>
    </source>
</evidence>
<dbReference type="GO" id="GO:0140078">
    <property type="term" value="F:class I DNA-(apurinic or apyrimidinic site) endonuclease activity"/>
    <property type="evidence" value="ECO:0007669"/>
    <property type="project" value="UniProtKB-EC"/>
</dbReference>
<keyword evidence="7 15" id="KW-0378">Hydrolase</keyword>
<dbReference type="PROSITE" id="PS01242">
    <property type="entry name" value="ZF_FPG_1"/>
    <property type="match status" value="1"/>
</dbReference>
<dbReference type="PROSITE" id="PS51068">
    <property type="entry name" value="FPG_CAT"/>
    <property type="match status" value="1"/>
</dbReference>
<organism evidence="18 19">
    <name type="scientific">Candidatus Pseudogracilibacillus intestinigallinarum</name>
    <dbReference type="NCBI Taxonomy" id="2838742"/>
    <lineage>
        <taxon>Bacteria</taxon>
        <taxon>Bacillati</taxon>
        <taxon>Bacillota</taxon>
        <taxon>Bacilli</taxon>
        <taxon>Bacillales</taxon>
        <taxon>Bacillaceae</taxon>
        <taxon>Pseudogracilibacillus</taxon>
    </lineage>
</organism>
<dbReference type="SMART" id="SM00898">
    <property type="entry name" value="Fapy_DNA_glyco"/>
    <property type="match status" value="1"/>
</dbReference>
<accession>A0A9D1PN98</accession>
<dbReference type="SMART" id="SM01232">
    <property type="entry name" value="H2TH"/>
    <property type="match status" value="1"/>
</dbReference>
<keyword evidence="9 15" id="KW-0238">DNA-binding</keyword>
<sequence length="281" mass="32343">MPELPEVETIKRTLERFVLGKTIDAITVQWPKIIKHPDDIIHFEQLLVGETIRKMGRHGKFLLFYFDDVVLVSHLRMEGKYRVVDKNEPMDKHTHVIFHFTDGTELRYNDVRKFGTMHVFPIGTELTVAPLQTLGPDPFHPTYTKPYVKEKLLKTTRLIKAALLDQTIIAGLGNIYVDEVLFLAKVHPERRSNTLTEKELDAIFYYAYEVLDKAVMQGGTTIRSYVDGEGEMGMFQQQLFAYGQEDEPCKHCNDVIVKIKVAGRGTHYCPTCQKTTKIIKQ</sequence>
<keyword evidence="6 15" id="KW-0863">Zinc-finger</keyword>
<keyword evidence="8 15" id="KW-0862">Zinc</keyword>
<dbReference type="InterPro" id="IPR020629">
    <property type="entry name" value="FPG_Glyclase"/>
</dbReference>
<evidence type="ECO:0000256" key="10">
    <source>
        <dbReference type="ARBA" id="ARBA00023204"/>
    </source>
</evidence>
<feature type="binding site" evidence="15">
    <location>
        <position position="93"/>
    </location>
    <ligand>
        <name>DNA</name>
        <dbReference type="ChEBI" id="CHEBI:16991"/>
    </ligand>
</feature>
<dbReference type="Pfam" id="PF06831">
    <property type="entry name" value="H2TH"/>
    <property type="match status" value="1"/>
</dbReference>
<comment type="function">
    <text evidence="15">Involved in base excision repair of DNA damaged by oxidation or by mutagenic agents. Acts as DNA glycosylase that recognizes and removes damaged bases. Has a preference for oxidized purines, such as 7,8-dihydro-8-oxoguanine (8-oxoG). Has AP (apurinic/apyrimidinic) lyase activity and introduces nicks in the DNA strand. Cleaves the DNA backbone by beta-delta elimination to generate a single-strand break at the site of the removed base with both 3'- and 5'-phosphates.</text>
</comment>
<feature type="active site" description="Schiff-base intermediate with DNA" evidence="15">
    <location>
        <position position="2"/>
    </location>
</feature>
<comment type="catalytic activity">
    <reaction evidence="14 15">
        <text>2'-deoxyribonucleotide-(2'-deoxyribose 5'-phosphate)-2'-deoxyribonucleotide-DNA = a 3'-end 2'-deoxyribonucleotide-(2,3-dehydro-2,3-deoxyribose 5'-phosphate)-DNA + a 5'-end 5'-phospho-2'-deoxyribonucleoside-DNA + H(+)</text>
        <dbReference type="Rhea" id="RHEA:66592"/>
        <dbReference type="Rhea" id="RHEA-COMP:13180"/>
        <dbReference type="Rhea" id="RHEA-COMP:16897"/>
        <dbReference type="Rhea" id="RHEA-COMP:17067"/>
        <dbReference type="ChEBI" id="CHEBI:15378"/>
        <dbReference type="ChEBI" id="CHEBI:136412"/>
        <dbReference type="ChEBI" id="CHEBI:157695"/>
        <dbReference type="ChEBI" id="CHEBI:167181"/>
        <dbReference type="EC" id="4.2.99.18"/>
    </reaction>
</comment>
<dbReference type="InterPro" id="IPR010979">
    <property type="entry name" value="Ribosomal_uS13-like_H2TH"/>
</dbReference>
<evidence type="ECO:0000256" key="14">
    <source>
        <dbReference type="ARBA" id="ARBA00044632"/>
    </source>
</evidence>
<dbReference type="GO" id="GO:0008270">
    <property type="term" value="F:zinc ion binding"/>
    <property type="evidence" value="ECO:0007669"/>
    <property type="project" value="UniProtKB-UniRule"/>
</dbReference>
<dbReference type="InterPro" id="IPR015886">
    <property type="entry name" value="H2TH_FPG"/>
</dbReference>
<evidence type="ECO:0000256" key="3">
    <source>
        <dbReference type="ARBA" id="ARBA00011245"/>
    </source>
</evidence>
<dbReference type="Gene3D" id="3.20.190.10">
    <property type="entry name" value="MutM-like, N-terminal"/>
    <property type="match status" value="1"/>
</dbReference>
<dbReference type="Pfam" id="PF01149">
    <property type="entry name" value="Fapy_DNA_glyco"/>
    <property type="match status" value="1"/>
</dbReference>
<dbReference type="GO" id="GO:0003690">
    <property type="term" value="F:double-stranded DNA binding"/>
    <property type="evidence" value="ECO:0007669"/>
    <property type="project" value="UniProtKB-ARBA"/>
</dbReference>
<proteinExistence type="inferred from homology"/>
<dbReference type="Gene3D" id="1.10.8.50">
    <property type="match status" value="1"/>
</dbReference>
<dbReference type="PROSITE" id="PS51066">
    <property type="entry name" value="ZF_FPG_2"/>
    <property type="match status" value="1"/>
</dbReference>
<dbReference type="EC" id="4.2.99.18" evidence="15"/>
<dbReference type="NCBIfam" id="NF002211">
    <property type="entry name" value="PRK01103.1"/>
    <property type="match status" value="1"/>
</dbReference>
<evidence type="ECO:0000256" key="4">
    <source>
        <dbReference type="ARBA" id="ARBA00022723"/>
    </source>
</evidence>
<evidence type="ECO:0000256" key="13">
    <source>
        <dbReference type="ARBA" id="ARBA00023295"/>
    </source>
</evidence>
<dbReference type="FunFam" id="1.10.8.50:FF:000003">
    <property type="entry name" value="Formamidopyrimidine-DNA glycosylase"/>
    <property type="match status" value="1"/>
</dbReference>
<comment type="subunit">
    <text evidence="3 15">Monomer.</text>
</comment>
<feature type="active site" description="Proton donor" evidence="15">
    <location>
        <position position="3"/>
    </location>
</feature>
<protein>
    <recommendedName>
        <fullName evidence="15">Formamidopyrimidine-DNA glycosylase</fullName>
        <shortName evidence="15">Fapy-DNA glycosylase</shortName>
        <ecNumber evidence="15">3.2.2.23</ecNumber>
    </recommendedName>
    <alternativeName>
        <fullName evidence="15">DNA-(apurinic or apyrimidinic site) lyase MutM</fullName>
        <shortName evidence="15">AP lyase MutM</shortName>
        <ecNumber evidence="15">4.2.99.18</ecNumber>
    </alternativeName>
</protein>
<dbReference type="GO" id="GO:0034039">
    <property type="term" value="F:8-oxo-7,8-dihydroguanine DNA N-glycosylase activity"/>
    <property type="evidence" value="ECO:0007669"/>
    <property type="project" value="TreeGrafter"/>
</dbReference>
<keyword evidence="11 15" id="KW-0456">Lyase</keyword>
<keyword evidence="12 15" id="KW-0511">Multifunctional enzyme</keyword>
<evidence type="ECO:0000256" key="9">
    <source>
        <dbReference type="ARBA" id="ARBA00023125"/>
    </source>
</evidence>
<dbReference type="EMBL" id="DXHX01000138">
    <property type="protein sequence ID" value="HIV75389.1"/>
    <property type="molecule type" value="Genomic_DNA"/>
</dbReference>
<feature type="active site" description="Proton donor; for beta-elimination activity" evidence="15">
    <location>
        <position position="60"/>
    </location>
</feature>
<evidence type="ECO:0000256" key="12">
    <source>
        <dbReference type="ARBA" id="ARBA00023268"/>
    </source>
</evidence>
<comment type="similarity">
    <text evidence="2 15">Belongs to the FPG family.</text>
</comment>
<evidence type="ECO:0000259" key="16">
    <source>
        <dbReference type="PROSITE" id="PS51066"/>
    </source>
</evidence>
<gene>
    <name evidence="15 18" type="primary">mutM</name>
    <name evidence="15" type="synonym">fpg</name>
    <name evidence="18" type="ORF">H9895_09945</name>
</gene>